<keyword evidence="1" id="KW-0540">Nuclease</keyword>
<evidence type="ECO:0000256" key="4">
    <source>
        <dbReference type="ARBA" id="ARBA00022801"/>
    </source>
</evidence>
<dbReference type="InterPro" id="IPR010994">
    <property type="entry name" value="RuvA_2-like"/>
</dbReference>
<dbReference type="Proteomes" id="UP000094056">
    <property type="component" value="Unassembled WGS sequence"/>
</dbReference>
<organism evidence="8 9">
    <name type="scientific">Candidatus Scalindua rubra</name>
    <dbReference type="NCBI Taxonomy" id="1872076"/>
    <lineage>
        <taxon>Bacteria</taxon>
        <taxon>Pseudomonadati</taxon>
        <taxon>Planctomycetota</taxon>
        <taxon>Candidatus Brocadiia</taxon>
        <taxon>Candidatus Brocadiales</taxon>
        <taxon>Candidatus Scalinduaceae</taxon>
        <taxon>Candidatus Scalindua</taxon>
    </lineage>
</organism>
<dbReference type="InterPro" id="IPR011335">
    <property type="entry name" value="Restrct_endonuc-II-like"/>
</dbReference>
<dbReference type="Pfam" id="PF14520">
    <property type="entry name" value="HHH_5"/>
    <property type="match status" value="1"/>
</dbReference>
<proteinExistence type="predicted"/>
<dbReference type="SUPFAM" id="SSF52980">
    <property type="entry name" value="Restriction endonuclease-like"/>
    <property type="match status" value="1"/>
</dbReference>
<evidence type="ECO:0000256" key="3">
    <source>
        <dbReference type="ARBA" id="ARBA00022763"/>
    </source>
</evidence>
<protein>
    <recommendedName>
        <fullName evidence="7">ERCC4 domain-containing protein</fullName>
    </recommendedName>
</protein>
<dbReference type="CDD" id="cd20075">
    <property type="entry name" value="XPF_nuclease_XPF_arch"/>
    <property type="match status" value="1"/>
</dbReference>
<dbReference type="PANTHER" id="PTHR10150:SF0">
    <property type="entry name" value="DNA REPAIR ENDONUCLEASE XPF"/>
    <property type="match status" value="1"/>
</dbReference>
<feature type="domain" description="ERCC4" evidence="7">
    <location>
        <begin position="4"/>
        <end position="85"/>
    </location>
</feature>
<dbReference type="GO" id="GO:0000014">
    <property type="term" value="F:single-stranded DNA endodeoxyribonuclease activity"/>
    <property type="evidence" value="ECO:0007669"/>
    <property type="project" value="TreeGrafter"/>
</dbReference>
<dbReference type="GO" id="GO:0003684">
    <property type="term" value="F:damaged DNA binding"/>
    <property type="evidence" value="ECO:0007669"/>
    <property type="project" value="TreeGrafter"/>
</dbReference>
<evidence type="ECO:0000256" key="2">
    <source>
        <dbReference type="ARBA" id="ARBA00022759"/>
    </source>
</evidence>
<name>A0A1E3XBJ2_9BACT</name>
<dbReference type="Pfam" id="PF02732">
    <property type="entry name" value="ERCC4"/>
    <property type="match status" value="1"/>
</dbReference>
<gene>
    <name evidence="8" type="ORF">SCARUB_01908</name>
</gene>
<dbReference type="AlphaFoldDB" id="A0A1E3XBJ2"/>
<dbReference type="GO" id="GO:1901255">
    <property type="term" value="P:nucleotide-excision repair involved in interstrand cross-link repair"/>
    <property type="evidence" value="ECO:0007669"/>
    <property type="project" value="TreeGrafter"/>
</dbReference>
<dbReference type="PANTHER" id="PTHR10150">
    <property type="entry name" value="DNA REPAIR ENDONUCLEASE XPF"/>
    <property type="match status" value="1"/>
</dbReference>
<dbReference type="GO" id="GO:0003697">
    <property type="term" value="F:single-stranded DNA binding"/>
    <property type="evidence" value="ECO:0007669"/>
    <property type="project" value="TreeGrafter"/>
</dbReference>
<evidence type="ECO:0000256" key="6">
    <source>
        <dbReference type="ARBA" id="ARBA00023204"/>
    </source>
</evidence>
<dbReference type="Gene3D" id="1.10.150.20">
    <property type="entry name" value="5' to 3' exonuclease, C-terminal subdomain"/>
    <property type="match status" value="1"/>
</dbReference>
<dbReference type="SMART" id="SM00891">
    <property type="entry name" value="ERCC4"/>
    <property type="match status" value="1"/>
</dbReference>
<accession>A0A1E3XBJ2</accession>
<dbReference type="SUPFAM" id="SSF47781">
    <property type="entry name" value="RuvA domain 2-like"/>
    <property type="match status" value="1"/>
</dbReference>
<evidence type="ECO:0000313" key="8">
    <source>
        <dbReference type="EMBL" id="ODS32969.1"/>
    </source>
</evidence>
<dbReference type="Gene3D" id="3.40.50.10130">
    <property type="match status" value="1"/>
</dbReference>
<keyword evidence="4" id="KW-0378">Hydrolase</keyword>
<reference evidence="8 9" key="1">
    <citation type="submission" date="2016-07" db="EMBL/GenBank/DDBJ databases">
        <title>Draft genome of Scalindua rubra, obtained from a brine-seawater interface in the Red Sea, sheds light on salt adaptation in anammox bacteria.</title>
        <authorList>
            <person name="Speth D.R."/>
            <person name="Lagkouvardos I."/>
            <person name="Wang Y."/>
            <person name="Qian P.-Y."/>
            <person name="Dutilh B.E."/>
            <person name="Jetten M.S."/>
        </authorList>
    </citation>
    <scope>NUCLEOTIDE SEQUENCE [LARGE SCALE GENOMIC DNA]</scope>
    <source>
        <strain evidence="8">BSI-1</strain>
    </source>
</reference>
<keyword evidence="3" id="KW-0227">DNA damage</keyword>
<keyword evidence="6" id="KW-0234">DNA repair</keyword>
<keyword evidence="2" id="KW-0255">Endonuclease</keyword>
<keyword evidence="5" id="KW-0238">DNA-binding</keyword>
<evidence type="ECO:0000256" key="1">
    <source>
        <dbReference type="ARBA" id="ARBA00022722"/>
    </source>
</evidence>
<dbReference type="InterPro" id="IPR006166">
    <property type="entry name" value="ERCC4_domain"/>
</dbReference>
<dbReference type="GO" id="GO:0000724">
    <property type="term" value="P:double-strand break repair via homologous recombination"/>
    <property type="evidence" value="ECO:0007669"/>
    <property type="project" value="TreeGrafter"/>
</dbReference>
<dbReference type="EMBL" id="MAYW01000042">
    <property type="protein sequence ID" value="ODS32969.1"/>
    <property type="molecule type" value="Genomic_DNA"/>
</dbReference>
<evidence type="ECO:0000313" key="9">
    <source>
        <dbReference type="Proteomes" id="UP000094056"/>
    </source>
</evidence>
<comment type="caution">
    <text evidence="8">The sequence shown here is derived from an EMBL/GenBank/DDBJ whole genome shotgun (WGS) entry which is preliminary data.</text>
</comment>
<evidence type="ECO:0000256" key="5">
    <source>
        <dbReference type="ARBA" id="ARBA00023125"/>
    </source>
</evidence>
<evidence type="ECO:0000259" key="7">
    <source>
        <dbReference type="SMART" id="SM00891"/>
    </source>
</evidence>
<sequence length="210" mass="23664">MDIKIEVDYREKPSGILEVLRNKSGVIVEEKRLSLGDYLINGHISVERKTTRDFVISIIDGRLFSQASRLKKFAERPIMVIEGKNLYHTGYAIDPQAIKGAITSLSISWYIPVILSKDVNGTADFLIMTGLQDLEYQLLYVKRAGRKPKKTKRLKLHILQGLPQIGPKIAKRMLECFGSIEKVITANESELAIVEGVGKKKAAMIREIVR</sequence>